<accession>X0X7A1</accession>
<dbReference type="AlphaFoldDB" id="X0X7A1"/>
<feature type="non-terminal residue" evidence="1">
    <location>
        <position position="93"/>
    </location>
</feature>
<dbReference type="GO" id="GO:0009007">
    <property type="term" value="F:site-specific DNA-methyltransferase (adenine-specific) activity"/>
    <property type="evidence" value="ECO:0007669"/>
    <property type="project" value="InterPro"/>
</dbReference>
<proteinExistence type="predicted"/>
<reference evidence="1" key="1">
    <citation type="journal article" date="2014" name="Front. Microbiol.">
        <title>High frequency of phylogenetically diverse reductive dehalogenase-homologous genes in deep subseafloor sedimentary metagenomes.</title>
        <authorList>
            <person name="Kawai M."/>
            <person name="Futagami T."/>
            <person name="Toyoda A."/>
            <person name="Takaki Y."/>
            <person name="Nishi S."/>
            <person name="Hori S."/>
            <person name="Arai W."/>
            <person name="Tsubouchi T."/>
            <person name="Morono Y."/>
            <person name="Uchiyama I."/>
            <person name="Ito T."/>
            <person name="Fujiyama A."/>
            <person name="Inagaki F."/>
            <person name="Takami H."/>
        </authorList>
    </citation>
    <scope>NUCLEOTIDE SEQUENCE</scope>
    <source>
        <strain evidence="1">Expedition CK06-06</strain>
    </source>
</reference>
<organism evidence="1">
    <name type="scientific">marine sediment metagenome</name>
    <dbReference type="NCBI Taxonomy" id="412755"/>
    <lineage>
        <taxon>unclassified sequences</taxon>
        <taxon>metagenomes</taxon>
        <taxon>ecological metagenomes</taxon>
    </lineage>
</organism>
<comment type="caution">
    <text evidence="1">The sequence shown here is derived from an EMBL/GenBank/DDBJ whole genome shotgun (WGS) entry which is preliminary data.</text>
</comment>
<protein>
    <recommendedName>
        <fullName evidence="2">DNA N-6-adenine-methyltransferase (Dam)</fullName>
    </recommendedName>
</protein>
<gene>
    <name evidence="1" type="ORF">S01H1_51148</name>
</gene>
<name>X0X7A1_9ZZZZ</name>
<dbReference type="GO" id="GO:0003677">
    <property type="term" value="F:DNA binding"/>
    <property type="evidence" value="ECO:0007669"/>
    <property type="project" value="InterPro"/>
</dbReference>
<dbReference type="EMBL" id="BARS01032996">
    <property type="protein sequence ID" value="GAG20871.1"/>
    <property type="molecule type" value="Genomic_DNA"/>
</dbReference>
<evidence type="ECO:0008006" key="2">
    <source>
        <dbReference type="Google" id="ProtNLM"/>
    </source>
</evidence>
<evidence type="ECO:0000313" key="1">
    <source>
        <dbReference type="EMBL" id="GAG20871.1"/>
    </source>
</evidence>
<dbReference type="InterPro" id="IPR008593">
    <property type="entry name" value="Dam_MeTrfase"/>
</dbReference>
<dbReference type="GO" id="GO:0009307">
    <property type="term" value="P:DNA restriction-modification system"/>
    <property type="evidence" value="ECO:0007669"/>
    <property type="project" value="InterPro"/>
</dbReference>
<dbReference type="Pfam" id="PF05869">
    <property type="entry name" value="Dam"/>
    <property type="match status" value="1"/>
</dbReference>
<sequence length="93" mass="11068">MINKGLFTSTRLDWRTPKGLYQELNKEFCFDFDPCPPNPKFDGLNICWGKCNFCNPPYGTQIKKWIKKGFEEWQRGKIVVFLIPSRTDTSYWH</sequence>